<accession>A0A9D4TH40</accession>
<dbReference type="CDD" id="cd00158">
    <property type="entry name" value="RHOD"/>
    <property type="match status" value="1"/>
</dbReference>
<dbReference type="EMBL" id="SIDB01000012">
    <property type="protein sequence ID" value="KAI3425263.1"/>
    <property type="molecule type" value="Genomic_DNA"/>
</dbReference>
<proteinExistence type="predicted"/>
<dbReference type="Pfam" id="PF00581">
    <property type="entry name" value="Rhodanese"/>
    <property type="match status" value="1"/>
</dbReference>
<dbReference type="InterPro" id="IPR001763">
    <property type="entry name" value="Rhodanese-like_dom"/>
</dbReference>
<dbReference type="PROSITE" id="PS50206">
    <property type="entry name" value="RHODANESE_3"/>
    <property type="match status" value="1"/>
</dbReference>
<dbReference type="AlphaFoldDB" id="A0A9D4TH40"/>
<reference evidence="2" key="1">
    <citation type="journal article" date="2019" name="Plant J.">
        <title>Chlorella vulgaris genome assembly and annotation reveals the molecular basis for metabolic acclimation to high light conditions.</title>
        <authorList>
            <person name="Cecchin M."/>
            <person name="Marcolungo L."/>
            <person name="Rossato M."/>
            <person name="Girolomoni L."/>
            <person name="Cosentino E."/>
            <person name="Cuine S."/>
            <person name="Li-Beisson Y."/>
            <person name="Delledonne M."/>
            <person name="Ballottari M."/>
        </authorList>
    </citation>
    <scope>NUCLEOTIDE SEQUENCE</scope>
    <source>
        <strain evidence="2">211/11P</strain>
    </source>
</reference>
<dbReference type="InterPro" id="IPR043186">
    <property type="entry name" value="Str14"/>
</dbReference>
<gene>
    <name evidence="2" type="ORF">D9Q98_009031</name>
</gene>
<reference evidence="2" key="2">
    <citation type="submission" date="2020-11" db="EMBL/GenBank/DDBJ databases">
        <authorList>
            <person name="Cecchin M."/>
            <person name="Marcolungo L."/>
            <person name="Rossato M."/>
            <person name="Girolomoni L."/>
            <person name="Cosentino E."/>
            <person name="Cuine S."/>
            <person name="Li-Beisson Y."/>
            <person name="Delledonne M."/>
            <person name="Ballottari M."/>
        </authorList>
    </citation>
    <scope>NUCLEOTIDE SEQUENCE</scope>
    <source>
        <strain evidence="2">211/11P</strain>
        <tissue evidence="2">Whole cell</tissue>
    </source>
</reference>
<name>A0A9D4TH40_CHLVU</name>
<dbReference type="Gene3D" id="3.40.250.10">
    <property type="entry name" value="Rhodanese-like domain"/>
    <property type="match status" value="1"/>
</dbReference>
<dbReference type="PANTHER" id="PTHR44920:SF2">
    <property type="entry name" value="RHODANESE DOMAIN-CONTAINING PROTEIN"/>
    <property type="match status" value="1"/>
</dbReference>
<sequence length="213" mass="22690">MNAAALALPTRRPAAAFTAPRSRSARRCRRAAAAPVRAGLTSGLQIGGMRPTSPKAWALISTTLKQNGVSFISPAQAARNGTPIVDIRPSNEFSKGRLPGAVNCQFYQPIEGWGPDKIARRVAFTFFGVPGTEVNPEFLEQVAAAVPKRSGGCLLVCNIGGSLDPTGPSKFGRQSRSLTAAYELVQAGFKNVKILEGGYSAWAKEDRDVEMEE</sequence>
<evidence type="ECO:0000259" key="1">
    <source>
        <dbReference type="PROSITE" id="PS50206"/>
    </source>
</evidence>
<protein>
    <recommendedName>
        <fullName evidence="1">Rhodanese domain-containing protein</fullName>
    </recommendedName>
</protein>
<dbReference type="GO" id="GO:0009507">
    <property type="term" value="C:chloroplast"/>
    <property type="evidence" value="ECO:0007669"/>
    <property type="project" value="TreeGrafter"/>
</dbReference>
<feature type="domain" description="Rhodanese" evidence="1">
    <location>
        <begin position="78"/>
        <end position="211"/>
    </location>
</feature>
<dbReference type="Proteomes" id="UP001055712">
    <property type="component" value="Unassembled WGS sequence"/>
</dbReference>
<dbReference type="InterPro" id="IPR036873">
    <property type="entry name" value="Rhodanese-like_dom_sf"/>
</dbReference>
<evidence type="ECO:0000313" key="3">
    <source>
        <dbReference type="Proteomes" id="UP001055712"/>
    </source>
</evidence>
<evidence type="ECO:0000313" key="2">
    <source>
        <dbReference type="EMBL" id="KAI3425263.1"/>
    </source>
</evidence>
<dbReference type="SUPFAM" id="SSF52821">
    <property type="entry name" value="Rhodanese/Cell cycle control phosphatase"/>
    <property type="match status" value="1"/>
</dbReference>
<dbReference type="OrthoDB" id="496335at2759"/>
<organism evidence="2 3">
    <name type="scientific">Chlorella vulgaris</name>
    <name type="common">Green alga</name>
    <dbReference type="NCBI Taxonomy" id="3077"/>
    <lineage>
        <taxon>Eukaryota</taxon>
        <taxon>Viridiplantae</taxon>
        <taxon>Chlorophyta</taxon>
        <taxon>core chlorophytes</taxon>
        <taxon>Trebouxiophyceae</taxon>
        <taxon>Chlorellales</taxon>
        <taxon>Chlorellaceae</taxon>
        <taxon>Chlorella clade</taxon>
        <taxon>Chlorella</taxon>
    </lineage>
</organism>
<comment type="caution">
    <text evidence="2">The sequence shown here is derived from an EMBL/GenBank/DDBJ whole genome shotgun (WGS) entry which is preliminary data.</text>
</comment>
<keyword evidence="3" id="KW-1185">Reference proteome</keyword>
<dbReference type="PANTHER" id="PTHR44920">
    <property type="entry name" value="RHODANESE-LIKE DOMAIN-CONTAINING PROTEIN 14, CHLOROPLASTIC-RELATED"/>
    <property type="match status" value="1"/>
</dbReference>
<dbReference type="SMART" id="SM00450">
    <property type="entry name" value="RHOD"/>
    <property type="match status" value="1"/>
</dbReference>